<dbReference type="Proteomes" id="UP001060368">
    <property type="component" value="Chromosome"/>
</dbReference>
<evidence type="ECO:0000313" key="8">
    <source>
        <dbReference type="Proteomes" id="UP001060368"/>
    </source>
</evidence>
<keyword evidence="8" id="KW-1185">Reference proteome</keyword>
<dbReference type="EMBL" id="CP096115">
    <property type="protein sequence ID" value="UUX91394.1"/>
    <property type="molecule type" value="Genomic_DNA"/>
</dbReference>
<protein>
    <submittedName>
        <fullName evidence="7">Cache domain-containing protein</fullName>
    </submittedName>
</protein>
<dbReference type="GO" id="GO:0005886">
    <property type="term" value="C:plasma membrane"/>
    <property type="evidence" value="ECO:0007669"/>
    <property type="project" value="UniProtKB-SubCell"/>
</dbReference>
<gene>
    <name evidence="7" type="ORF">L6E24_08370</name>
</gene>
<dbReference type="SMART" id="SM01049">
    <property type="entry name" value="Cache_2"/>
    <property type="match status" value="2"/>
</dbReference>
<dbReference type="PROSITE" id="PS51257">
    <property type="entry name" value="PROKAR_LIPOPROTEIN"/>
    <property type="match status" value="1"/>
</dbReference>
<dbReference type="InterPro" id="IPR033480">
    <property type="entry name" value="sCache_2"/>
</dbReference>
<sequence length="568" mass="62097">MKKSLIFSVILIMALIIAFTGCTGQESDTQTDGVNTATDTKTENAMQTVADELTKSIDAGLEEINSGLSGNSAALSEAGLTGDAAEKILSDNLLSYPWAVSSLIISKEGVVLTAMPKNYAGVAGEDLSWQSQVQTANREQIAIVSDVFTMAEGFTGISQSSPVFSKSGEYLGYTDITYKPDTFLARQINPVIKNTPYDVWVAQTDGTLIYDTKEEEIGNNLMTDSMYSDPELQAVLKEILKEPSGTAEYTFSDKNWNENVTKAASWKTAGINGAEWRVVVTHSGSENEGEAAAEPVKIPETTDSRYENLKAFVNDAAAYAKEHGKEAALNEFNNVNGSFISGELYIFAYETDGTVIALPYQKEMLGTDRAGITDTNGVEFIEEAIDTAENGGGSLYYIYPNPEDNYKEEFKLSYVMPVDDEWFVGAGIYLPEIPAVFNETEIDELVKRVKNARDYAQANDKEGAIADFNDLNGTFADGVNYIFAYEYDGTTLALPFQPELIGTDRLDFSDTYGVEIIRWEISAAKRGGGFVYAEYFNPETGDSGLKLCYVTPVNNEWLVGSGIYTESI</sequence>
<dbReference type="CDD" id="cd18774">
    <property type="entry name" value="PDC2_HK_sensor"/>
    <property type="match status" value="1"/>
</dbReference>
<evidence type="ECO:0000256" key="3">
    <source>
        <dbReference type="ARBA" id="ARBA00022692"/>
    </source>
</evidence>
<evidence type="ECO:0000256" key="2">
    <source>
        <dbReference type="ARBA" id="ARBA00022475"/>
    </source>
</evidence>
<feature type="domain" description="Single Cache" evidence="6">
    <location>
        <begin position="300"/>
        <end position="382"/>
    </location>
</feature>
<dbReference type="Pfam" id="PF22309">
    <property type="entry name" value="HK-GC-Chemotax_sensor"/>
    <property type="match status" value="1"/>
</dbReference>
<dbReference type="InterPro" id="IPR004010">
    <property type="entry name" value="Double_Cache_2"/>
</dbReference>
<dbReference type="GeneID" id="74307710"/>
<organism evidence="7 8">
    <name type="scientific">Methanoplanus endosymbiosus</name>
    <dbReference type="NCBI Taxonomy" id="33865"/>
    <lineage>
        <taxon>Archaea</taxon>
        <taxon>Methanobacteriati</taxon>
        <taxon>Methanobacteriota</taxon>
        <taxon>Stenosarchaea group</taxon>
        <taxon>Methanomicrobia</taxon>
        <taxon>Methanomicrobiales</taxon>
        <taxon>Methanomicrobiaceae</taxon>
        <taxon>Methanoplanus</taxon>
    </lineage>
</organism>
<dbReference type="KEGG" id="mend:L6E24_08370"/>
<proteinExistence type="predicted"/>
<dbReference type="RefSeq" id="WP_257741548.1">
    <property type="nucleotide sequence ID" value="NZ_CP096115.1"/>
</dbReference>
<keyword evidence="5" id="KW-0472">Membrane</keyword>
<evidence type="ECO:0000313" key="7">
    <source>
        <dbReference type="EMBL" id="UUX91394.1"/>
    </source>
</evidence>
<comment type="subcellular location">
    <subcellularLocation>
        <location evidence="1">Cell membrane</location>
        <topology evidence="1">Multi-pass membrane protein</topology>
    </subcellularLocation>
</comment>
<reference evidence="7" key="1">
    <citation type="submission" date="2022-04" db="EMBL/GenBank/DDBJ databases">
        <title>Complete genome of Methanoplanus endosymbiosus DSM 3599.</title>
        <authorList>
            <person name="Chen S.-C."/>
            <person name="You Y.-T."/>
            <person name="Zhou Y.-Z."/>
            <person name="Lai M.-C."/>
        </authorList>
    </citation>
    <scope>NUCLEOTIDE SEQUENCE</scope>
    <source>
        <strain evidence="7">DSM 3599</strain>
    </source>
</reference>
<evidence type="ECO:0000256" key="4">
    <source>
        <dbReference type="ARBA" id="ARBA00022989"/>
    </source>
</evidence>
<keyword evidence="2" id="KW-1003">Cell membrane</keyword>
<feature type="domain" description="Single Cache" evidence="6">
    <location>
        <begin position="439"/>
        <end position="518"/>
    </location>
</feature>
<evidence type="ECO:0000256" key="5">
    <source>
        <dbReference type="ARBA" id="ARBA00023136"/>
    </source>
</evidence>
<dbReference type="InterPro" id="IPR054513">
    <property type="entry name" value="Dret_0059-like_sensor"/>
</dbReference>
<evidence type="ECO:0000259" key="6">
    <source>
        <dbReference type="SMART" id="SM01049"/>
    </source>
</evidence>
<keyword evidence="4" id="KW-1133">Transmembrane helix</keyword>
<keyword evidence="3" id="KW-0812">Transmembrane</keyword>
<evidence type="ECO:0000256" key="1">
    <source>
        <dbReference type="ARBA" id="ARBA00004651"/>
    </source>
</evidence>
<name>A0A9E7TJ08_9EURY</name>
<dbReference type="Gene3D" id="3.30.450.20">
    <property type="entry name" value="PAS domain"/>
    <property type="match status" value="3"/>
</dbReference>
<dbReference type="Pfam" id="PF08269">
    <property type="entry name" value="dCache_2"/>
    <property type="match status" value="1"/>
</dbReference>
<accession>A0A9E7TJ08</accession>
<dbReference type="AlphaFoldDB" id="A0A9E7TJ08"/>